<dbReference type="SUPFAM" id="SSF53335">
    <property type="entry name" value="S-adenosyl-L-methionine-dependent methyltransferases"/>
    <property type="match status" value="1"/>
</dbReference>
<gene>
    <name evidence="3" type="ORF">SAMD00023353_1300960</name>
</gene>
<protein>
    <submittedName>
        <fullName evidence="3">Putative S-adenosylmethionine-dependent methyltransferase superfamily domain-containing protein</fullName>
    </submittedName>
</protein>
<dbReference type="Pfam" id="PF22458">
    <property type="entry name" value="RsmF-B_ferredox"/>
    <property type="match status" value="1"/>
</dbReference>
<dbReference type="InterPro" id="IPR029063">
    <property type="entry name" value="SAM-dependent_MTases_sf"/>
</dbReference>
<accession>A0A1S8A6S8</accession>
<evidence type="ECO:0000313" key="3">
    <source>
        <dbReference type="EMBL" id="GAW25796.1"/>
    </source>
</evidence>
<dbReference type="OMA" id="GDYANPD"/>
<feature type="region of interest" description="Disordered" evidence="1">
    <location>
        <begin position="1"/>
        <end position="132"/>
    </location>
</feature>
<evidence type="ECO:0000259" key="2">
    <source>
        <dbReference type="Pfam" id="PF22458"/>
    </source>
</evidence>
<dbReference type="InterPro" id="IPR023273">
    <property type="entry name" value="RCMT_NOP2"/>
</dbReference>
<proteinExistence type="predicted"/>
<reference evidence="3" key="1">
    <citation type="submission" date="2016-03" db="EMBL/GenBank/DDBJ databases">
        <title>Draft genome sequence of Rosellinia necatrix.</title>
        <authorList>
            <person name="Kanematsu S."/>
        </authorList>
    </citation>
    <scope>NUCLEOTIDE SEQUENCE [LARGE SCALE GENOMIC DNA]</scope>
    <source>
        <strain evidence="3">W97</strain>
    </source>
</reference>
<keyword evidence="3" id="KW-0808">Transferase</keyword>
<dbReference type="EMBL" id="DF977458">
    <property type="protein sequence ID" value="GAW25796.1"/>
    <property type="molecule type" value="Genomic_DNA"/>
</dbReference>
<dbReference type="InterPro" id="IPR054728">
    <property type="entry name" value="RsmB-like_ferredoxin"/>
</dbReference>
<name>A0A1S8A6S8_ROSNE</name>
<dbReference type="PANTHER" id="PTHR22807:SF30">
    <property type="entry name" value="28S RRNA (CYTOSINE(4447)-C(5))-METHYLTRANSFERASE-RELATED"/>
    <property type="match status" value="1"/>
</dbReference>
<keyword evidence="3" id="KW-0489">Methyltransferase</keyword>
<feature type="domain" description="Ribosomal RNA small subunit methyltransferase B-like ferredoxin-like" evidence="2">
    <location>
        <begin position="264"/>
        <end position="329"/>
    </location>
</feature>
<dbReference type="Gene3D" id="3.30.70.1170">
    <property type="entry name" value="Sun protein, domain 3"/>
    <property type="match status" value="1"/>
</dbReference>
<dbReference type="GO" id="GO:0005730">
    <property type="term" value="C:nucleolus"/>
    <property type="evidence" value="ECO:0007669"/>
    <property type="project" value="TreeGrafter"/>
</dbReference>
<dbReference type="PRINTS" id="PR02012">
    <property type="entry name" value="RCMTNOP2"/>
</dbReference>
<dbReference type="GO" id="GO:0000470">
    <property type="term" value="P:maturation of LSU-rRNA"/>
    <property type="evidence" value="ECO:0007669"/>
    <property type="project" value="TreeGrafter"/>
</dbReference>
<dbReference type="OrthoDB" id="427002at2759"/>
<keyword evidence="4" id="KW-1185">Reference proteome</keyword>
<dbReference type="STRING" id="77044.A0A1S8A6S8"/>
<dbReference type="PANTHER" id="PTHR22807">
    <property type="entry name" value="NOP2 YEAST -RELATED NOL1/NOP2/FMU SUN DOMAIN-CONTAINING"/>
    <property type="match status" value="1"/>
</dbReference>
<evidence type="ECO:0000256" key="1">
    <source>
        <dbReference type="SAM" id="MobiDB-lite"/>
    </source>
</evidence>
<organism evidence="3">
    <name type="scientific">Rosellinia necatrix</name>
    <name type="common">White root-rot fungus</name>
    <dbReference type="NCBI Taxonomy" id="77044"/>
    <lineage>
        <taxon>Eukaryota</taxon>
        <taxon>Fungi</taxon>
        <taxon>Dikarya</taxon>
        <taxon>Ascomycota</taxon>
        <taxon>Pezizomycotina</taxon>
        <taxon>Sordariomycetes</taxon>
        <taxon>Xylariomycetidae</taxon>
        <taxon>Xylariales</taxon>
        <taxon>Xylariaceae</taxon>
        <taxon>Rosellinia</taxon>
    </lineage>
</organism>
<dbReference type="Proteomes" id="UP000054516">
    <property type="component" value="Unassembled WGS sequence"/>
</dbReference>
<sequence>MGTGNRFKHQGVPEPLSEAHFAKLKRKAGRPVDDVPETKKRKAQNGKTISKPNNKAGGKTNGNSKSAKTAKPLPSKNGGALKSKSKKSKPEPELDLEDMSDGIGGGFSDDEDMSGLDGEATLPDDFLGSDDSVYDSEIEGERRAMFSEDEDDSDGDAVEKLTAANIVGLSRKLDKEKAEEEAAAEAELQETIQTNIDVPQVLEGEDEQQNKSLLPPDLQLLRQRISDTIRVLDDFATLSELGSSRSDYTAQLLKDICAYYGYSEFLAEKLLGLFPPREALAFFDANETPRPIVIRTNTLKTSRRELASALINRGVTLEPVGKWSKVGLQIFESNVPLGGDYANPDCPQVSIN</sequence>
<dbReference type="GO" id="GO:0070475">
    <property type="term" value="P:rRNA base methylation"/>
    <property type="evidence" value="ECO:0007669"/>
    <property type="project" value="TreeGrafter"/>
</dbReference>
<evidence type="ECO:0000313" key="4">
    <source>
        <dbReference type="Proteomes" id="UP000054516"/>
    </source>
</evidence>
<dbReference type="InterPro" id="IPR023267">
    <property type="entry name" value="RCMT"/>
</dbReference>
<dbReference type="GO" id="GO:0009383">
    <property type="term" value="F:rRNA (cytosine-C5-)-methyltransferase activity"/>
    <property type="evidence" value="ECO:0007669"/>
    <property type="project" value="TreeGrafter"/>
</dbReference>
<dbReference type="AlphaFoldDB" id="A0A1S8A6S8"/>